<dbReference type="AlphaFoldDB" id="A0A0C3ADU1"/>
<keyword evidence="3" id="KW-1185">Reference proteome</keyword>
<feature type="compositionally biased region" description="Low complexity" evidence="1">
    <location>
        <begin position="280"/>
        <end position="291"/>
    </location>
</feature>
<reference evidence="3" key="2">
    <citation type="submission" date="2015-01" db="EMBL/GenBank/DDBJ databases">
        <title>Evolutionary Origins and Diversification of the Mycorrhizal Mutualists.</title>
        <authorList>
            <consortium name="DOE Joint Genome Institute"/>
            <consortium name="Mycorrhizal Genomics Consortium"/>
            <person name="Kohler A."/>
            <person name="Kuo A."/>
            <person name="Nagy L.G."/>
            <person name="Floudas D."/>
            <person name="Copeland A."/>
            <person name="Barry K.W."/>
            <person name="Cichocki N."/>
            <person name="Veneault-Fourrey C."/>
            <person name="LaButti K."/>
            <person name="Lindquist E.A."/>
            <person name="Lipzen A."/>
            <person name="Lundell T."/>
            <person name="Morin E."/>
            <person name="Murat C."/>
            <person name="Riley R."/>
            <person name="Ohm R."/>
            <person name="Sun H."/>
            <person name="Tunlid A."/>
            <person name="Henrissat B."/>
            <person name="Grigoriev I.V."/>
            <person name="Hibbett D.S."/>
            <person name="Martin F."/>
        </authorList>
    </citation>
    <scope>NUCLEOTIDE SEQUENCE [LARGE SCALE GENOMIC DNA]</scope>
    <source>
        <strain evidence="3">F 1598</strain>
    </source>
</reference>
<evidence type="ECO:0000313" key="2">
    <source>
        <dbReference type="EMBL" id="KIM71963.1"/>
    </source>
</evidence>
<proteinExistence type="predicted"/>
<dbReference type="HOGENOM" id="CLU_022555_0_0_1"/>
<name>A0A0C3ADU1_PILCF</name>
<gene>
    <name evidence="2" type="ORF">PILCRDRAFT_16566</name>
</gene>
<dbReference type="EMBL" id="KN833182">
    <property type="protein sequence ID" value="KIM71963.1"/>
    <property type="molecule type" value="Genomic_DNA"/>
</dbReference>
<organism evidence="2 3">
    <name type="scientific">Piloderma croceum (strain F 1598)</name>
    <dbReference type="NCBI Taxonomy" id="765440"/>
    <lineage>
        <taxon>Eukaryota</taxon>
        <taxon>Fungi</taxon>
        <taxon>Dikarya</taxon>
        <taxon>Basidiomycota</taxon>
        <taxon>Agaricomycotina</taxon>
        <taxon>Agaricomycetes</taxon>
        <taxon>Agaricomycetidae</taxon>
        <taxon>Atheliales</taxon>
        <taxon>Atheliaceae</taxon>
        <taxon>Piloderma</taxon>
    </lineage>
</organism>
<reference evidence="2 3" key="1">
    <citation type="submission" date="2014-04" db="EMBL/GenBank/DDBJ databases">
        <authorList>
            <consortium name="DOE Joint Genome Institute"/>
            <person name="Kuo A."/>
            <person name="Tarkka M."/>
            <person name="Buscot F."/>
            <person name="Kohler A."/>
            <person name="Nagy L.G."/>
            <person name="Floudas D."/>
            <person name="Copeland A."/>
            <person name="Barry K.W."/>
            <person name="Cichocki N."/>
            <person name="Veneault-Fourrey C."/>
            <person name="LaButti K."/>
            <person name="Lindquist E.A."/>
            <person name="Lipzen A."/>
            <person name="Lundell T."/>
            <person name="Morin E."/>
            <person name="Murat C."/>
            <person name="Sun H."/>
            <person name="Tunlid A."/>
            <person name="Henrissat B."/>
            <person name="Grigoriev I.V."/>
            <person name="Hibbett D.S."/>
            <person name="Martin F."/>
            <person name="Nordberg H.P."/>
            <person name="Cantor M.N."/>
            <person name="Hua S.X."/>
        </authorList>
    </citation>
    <scope>NUCLEOTIDE SEQUENCE [LARGE SCALE GENOMIC DNA]</scope>
    <source>
        <strain evidence="2 3">F 1598</strain>
    </source>
</reference>
<feature type="region of interest" description="Disordered" evidence="1">
    <location>
        <begin position="276"/>
        <end position="402"/>
    </location>
</feature>
<dbReference type="Proteomes" id="UP000054166">
    <property type="component" value="Unassembled WGS sequence"/>
</dbReference>
<dbReference type="STRING" id="765440.A0A0C3ADU1"/>
<evidence type="ECO:0000313" key="3">
    <source>
        <dbReference type="Proteomes" id="UP000054166"/>
    </source>
</evidence>
<sequence>MLLILFLVSENLFKGKGDLKFDSGTEPIKSKEFHHRTNPQEVDTTENHSPIIYYSFQFVLPLLGILFLSGYGPILITVDIRYSTENCHPVITEDYSLDQPLHHLEQKLLEDLLDTNNQDNDHHRLLSLEFNHHQQRLTPYSLPDTHSNPFLLLELICEALPAREEETTPYWKENPTGTYLTDTPNNLSSAYLGHPTIPQNPSVPLRNFFGIKSEPRNKRTFTELSPMLTLLSPLVELLTIEEDISCDHTTIDFPDTLAIEEPIGPSQDQIMVCTKSGRGTTSEENTSSWESQNPQEGHYLEPEYEYRSEPDLEQPEFEQGPLESHKSYSPQSDDKEGEIPEGLTLSTHPFYKGHQYPPPPPLVPPEDIELPPSLPSSSTSSTSSSSMAAVIPPPTPKEKGCCPDPFTQKLGYEKFCQQLSLFF</sequence>
<accession>A0A0C3ADU1</accession>
<dbReference type="InParanoid" id="A0A0C3ADU1"/>
<evidence type="ECO:0000256" key="1">
    <source>
        <dbReference type="SAM" id="MobiDB-lite"/>
    </source>
</evidence>
<feature type="compositionally biased region" description="Low complexity" evidence="1">
    <location>
        <begin position="375"/>
        <end position="386"/>
    </location>
</feature>
<protein>
    <submittedName>
        <fullName evidence="2">Uncharacterized protein</fullName>
    </submittedName>
</protein>
<feature type="compositionally biased region" description="Basic and acidic residues" evidence="1">
    <location>
        <begin position="298"/>
        <end position="310"/>
    </location>
</feature>